<dbReference type="OrthoDB" id="934696at2"/>
<dbReference type="InterPro" id="IPR032508">
    <property type="entry name" value="FecR_C"/>
</dbReference>
<keyword evidence="1" id="KW-0472">Membrane</keyword>
<reference evidence="4 5" key="1">
    <citation type="submission" date="2019-03" db="EMBL/GenBank/DDBJ databases">
        <title>Genomic Encyclopedia of Archaeal and Bacterial Type Strains, Phase II (KMG-II): from individual species to whole genera.</title>
        <authorList>
            <person name="Goeker M."/>
        </authorList>
    </citation>
    <scope>NUCLEOTIDE SEQUENCE [LARGE SCALE GENOMIC DNA]</scope>
    <source>
        <strain evidence="4 5">DSM 28353</strain>
    </source>
</reference>
<dbReference type="EMBL" id="SNYV01000011">
    <property type="protein sequence ID" value="TDQ80120.1"/>
    <property type="molecule type" value="Genomic_DNA"/>
</dbReference>
<evidence type="ECO:0000313" key="5">
    <source>
        <dbReference type="Proteomes" id="UP000295292"/>
    </source>
</evidence>
<comment type="caution">
    <text evidence="4">The sequence shown here is derived from an EMBL/GenBank/DDBJ whole genome shotgun (WGS) entry which is preliminary data.</text>
</comment>
<dbReference type="RefSeq" id="WP_133583866.1">
    <property type="nucleotide sequence ID" value="NZ_SNYV01000011.1"/>
</dbReference>
<organism evidence="4 5">
    <name type="scientific">Sphingobacterium yanglingense</name>
    <dbReference type="NCBI Taxonomy" id="1437280"/>
    <lineage>
        <taxon>Bacteria</taxon>
        <taxon>Pseudomonadati</taxon>
        <taxon>Bacteroidota</taxon>
        <taxon>Sphingobacteriia</taxon>
        <taxon>Sphingobacteriales</taxon>
        <taxon>Sphingobacteriaceae</taxon>
        <taxon>Sphingobacterium</taxon>
    </lineage>
</organism>
<name>A0A4R6WIL0_9SPHI</name>
<dbReference type="Proteomes" id="UP000295292">
    <property type="component" value="Unassembled WGS sequence"/>
</dbReference>
<dbReference type="Gene3D" id="3.55.50.30">
    <property type="match status" value="1"/>
</dbReference>
<feature type="domain" description="Protein FecR C-terminal" evidence="3">
    <location>
        <begin position="273"/>
        <end position="335"/>
    </location>
</feature>
<evidence type="ECO:0000259" key="2">
    <source>
        <dbReference type="Pfam" id="PF04773"/>
    </source>
</evidence>
<evidence type="ECO:0000259" key="3">
    <source>
        <dbReference type="Pfam" id="PF16344"/>
    </source>
</evidence>
<dbReference type="InterPro" id="IPR012373">
    <property type="entry name" value="Ferrdict_sens_TM"/>
</dbReference>
<accession>A0A4R6WIL0</accession>
<proteinExistence type="predicted"/>
<feature type="transmembrane region" description="Helical" evidence="1">
    <location>
        <begin position="75"/>
        <end position="95"/>
    </location>
</feature>
<feature type="domain" description="FecR protein" evidence="2">
    <location>
        <begin position="132"/>
        <end position="218"/>
    </location>
</feature>
<dbReference type="Pfam" id="PF04773">
    <property type="entry name" value="FecR"/>
    <property type="match status" value="1"/>
</dbReference>
<dbReference type="InterPro" id="IPR006860">
    <property type="entry name" value="FecR"/>
</dbReference>
<keyword evidence="1" id="KW-1133">Transmembrane helix</keyword>
<protein>
    <submittedName>
        <fullName evidence="4">FecR family protein</fullName>
    </submittedName>
</protein>
<dbReference type="Pfam" id="PF16344">
    <property type="entry name" value="FecR_C"/>
    <property type="match status" value="1"/>
</dbReference>
<gene>
    <name evidence="4" type="ORF">CLV99_1575</name>
</gene>
<dbReference type="PANTHER" id="PTHR30273">
    <property type="entry name" value="PERIPLASMIC SIGNAL SENSOR AND SIGMA FACTOR ACTIVATOR FECR-RELATED"/>
    <property type="match status" value="1"/>
</dbReference>
<dbReference type="PANTHER" id="PTHR30273:SF2">
    <property type="entry name" value="PROTEIN FECR"/>
    <property type="match status" value="1"/>
</dbReference>
<dbReference type="GO" id="GO:0016989">
    <property type="term" value="F:sigma factor antagonist activity"/>
    <property type="evidence" value="ECO:0007669"/>
    <property type="project" value="TreeGrafter"/>
</dbReference>
<dbReference type="AlphaFoldDB" id="A0A4R6WIL0"/>
<keyword evidence="5" id="KW-1185">Reference proteome</keyword>
<evidence type="ECO:0000313" key="4">
    <source>
        <dbReference type="EMBL" id="TDQ80120.1"/>
    </source>
</evidence>
<dbReference type="Gene3D" id="2.60.120.1440">
    <property type="match status" value="1"/>
</dbReference>
<evidence type="ECO:0000256" key="1">
    <source>
        <dbReference type="SAM" id="Phobius"/>
    </source>
</evidence>
<sequence length="339" mass="38903">MKITKQLVDRYLQGKCTTAEASAIETLLETDPTALDDFLPEEEWLNSPIDRHYEGQDEAYKRLTQQIYPKAKTHIRYLGVAASIAAIFILLFGIYRQQYPSINPSDRRMTVINDSIHPSASSLYYINSGYENMVLTTSDGSTITLYPHSEIRYAEDFAPLSERVLHLKGRARFDVAKDKSRPFHVVSQGIVTTALGTIFVVDEFKDSKTRVQLLEGSIQVVSQRKVDAEKVTKTFKPMEEVTIDHQQGQIIEEKKINNTLHNREAYFTQNAQRLHFKNLALHDVVSILQQNYGIDLQYPAQSLDGKYYSGTFPESDQVYKDIIKEINYLHHINITYTKK</sequence>
<keyword evidence="1" id="KW-0812">Transmembrane</keyword>